<evidence type="ECO:0000313" key="4">
    <source>
        <dbReference type="RefSeq" id="XP_006871848.1"/>
    </source>
</evidence>
<keyword evidence="1" id="KW-0175">Coiled coil</keyword>
<evidence type="ECO:0000313" key="3">
    <source>
        <dbReference type="Proteomes" id="UP000504623"/>
    </source>
</evidence>
<gene>
    <name evidence="4" type="primary">CCDC27</name>
</gene>
<protein>
    <submittedName>
        <fullName evidence="4">Coiled-coil domain-containing protein 27</fullName>
    </submittedName>
</protein>
<name>A0A9B0WX07_CHRAS</name>
<feature type="coiled-coil region" evidence="1">
    <location>
        <begin position="552"/>
        <end position="607"/>
    </location>
</feature>
<dbReference type="OrthoDB" id="9949340at2759"/>
<dbReference type="RefSeq" id="XP_006871848.1">
    <property type="nucleotide sequence ID" value="XM_006871786.1"/>
</dbReference>
<keyword evidence="3" id="KW-1185">Reference proteome</keyword>
<evidence type="ECO:0000256" key="1">
    <source>
        <dbReference type="SAM" id="Coils"/>
    </source>
</evidence>
<sequence>MLPQKKVIPSKKHSQAPNTLVKGFTVLQNIAGRVTKIPEWRLHSTLQSLNKVARVQSQYYRKMSEDKDVYKSSNSGFASQVEELRNAFLKRPGCPRFNTRSTSMSQYGMTVAATLSRELGIRTETWKMTEDTFSGQQGLDTNMDGSLLPLSKSACEFNYLRRRSKSQMMSSITAQTNLRKKLPWYISIIHEKDNCLFMLCEEVQRLSELEVQSRKKDEEILVLREEMEALKKQLKSLLKGNVWEMPASPGLQEDNQPPYLDVEQLLPPGQEDRSRQSIALEQLQEGFEALSVCMGSLQELSEAPATPEQVSIFQGICGDNEEEELLLCWKQMQEGYLVEEKGTDLEGEGGDKEEEDQAGAEEQVEGAGAGKKEATQEAEYEEQEAGEKEKEEKDEEEEVGLVEDLLAEEGEEEIQIRRMYSLDEAFEDELMARLEEYEQVVQEIQSDLETTRSRYLLATGAMTSLQRQVEFQESQLKKINTENEMLKKELLERKHQLQAMSNKFSNLREGRKHEEMMGLIEKDNFLLRQQVMELERGLKSRDQIISEYDTKVQQLQDQVNLDQNHLQRWEQLQEVLQSKAKLTQQAEEQARVALESTQSRLERLRNKIIQATFGSTGVKSLATELSDNDLLEALQRTITERSDFYNQLKQKGVKVPPLNQSDGMLSSPSKPKKVSSK</sequence>
<feature type="region of interest" description="Disordered" evidence="2">
    <location>
        <begin position="340"/>
        <end position="401"/>
    </location>
</feature>
<dbReference type="AlphaFoldDB" id="A0A9B0WX07"/>
<feature type="region of interest" description="Disordered" evidence="2">
    <location>
        <begin position="651"/>
        <end position="677"/>
    </location>
</feature>
<dbReference type="InterPro" id="IPR052642">
    <property type="entry name" value="CC-FHA_domain"/>
</dbReference>
<feature type="coiled-coil region" evidence="1">
    <location>
        <begin position="206"/>
        <end position="240"/>
    </location>
</feature>
<dbReference type="PANTHER" id="PTHR18853">
    <property type="entry name" value="FORKHEAD-ASSOCIATED DOMAIN-CONTAINING PROTEIN 1-RELATED"/>
    <property type="match status" value="1"/>
</dbReference>
<dbReference type="GeneID" id="102830517"/>
<evidence type="ECO:0000256" key="2">
    <source>
        <dbReference type="SAM" id="MobiDB-lite"/>
    </source>
</evidence>
<dbReference type="PANTHER" id="PTHR18853:SF9">
    <property type="entry name" value="COILED-COIL DOMAIN-CONTAINING PROTEIN 27"/>
    <property type="match status" value="1"/>
</dbReference>
<organism evidence="3 4">
    <name type="scientific">Chrysochloris asiatica</name>
    <name type="common">Cape golden mole</name>
    <dbReference type="NCBI Taxonomy" id="185453"/>
    <lineage>
        <taxon>Eukaryota</taxon>
        <taxon>Metazoa</taxon>
        <taxon>Chordata</taxon>
        <taxon>Craniata</taxon>
        <taxon>Vertebrata</taxon>
        <taxon>Euteleostomi</taxon>
        <taxon>Mammalia</taxon>
        <taxon>Eutheria</taxon>
        <taxon>Afrotheria</taxon>
        <taxon>Chrysochloridae</taxon>
        <taxon>Chrysochlorinae</taxon>
        <taxon>Chrysochloris</taxon>
    </lineage>
</organism>
<feature type="compositionally biased region" description="Acidic residues" evidence="2">
    <location>
        <begin position="392"/>
        <end position="401"/>
    </location>
</feature>
<proteinExistence type="predicted"/>
<accession>A0A9B0WX07</accession>
<reference evidence="4" key="1">
    <citation type="submission" date="2025-08" db="UniProtKB">
        <authorList>
            <consortium name="RefSeq"/>
        </authorList>
    </citation>
    <scope>IDENTIFICATION</scope>
    <source>
        <tissue evidence="4">Spleen</tissue>
    </source>
</reference>
<feature type="coiled-coil region" evidence="1">
    <location>
        <begin position="427"/>
        <end position="503"/>
    </location>
</feature>
<dbReference type="CTD" id="148870"/>
<dbReference type="Proteomes" id="UP000504623">
    <property type="component" value="Unplaced"/>
</dbReference>
<feature type="compositionally biased region" description="Acidic residues" evidence="2">
    <location>
        <begin position="345"/>
        <end position="364"/>
    </location>
</feature>